<dbReference type="InterPro" id="IPR020946">
    <property type="entry name" value="Flavin_mOase-like"/>
</dbReference>
<evidence type="ECO:0000256" key="1">
    <source>
        <dbReference type="ARBA" id="ARBA00022630"/>
    </source>
</evidence>
<sequence length="573" mass="63524">MNDDTPNSNESRVADQPEVKAQDNAANNGAAKNAAAKAPRKKAAAKKATAKKATAKKATAKKAAARKAPAKKATVKKAAPKKAAAKRQAKPASVVIVGAGFAGLGMAIRLKQAGVNDFVILERGDRVGGTWRDNTYPGAACDIPSNLYSYSFAPNPEWSRSFSGSNEILDYIHYLVDEFDLEKHIRFNCNVTDLSFQEKAGLWEATLEKGEVVRGRTAVMAQGPLSNASFPNIEGLEEFEGKKIHSARWDHDYDFTGKRVAVIGTGASGIQIVPELVKTVGKLKVFQRTPGWVVPRPDFKTPDWHKKLFKKVPASQKAVRQALFWTHETMAMAVIWNSPLTRVAERLSLAHLHNQVEDDWMRRQLTPDFRIGCKRVLVSNDYYPALQKDNAELITWPIARLAPNGIRTSDGVEHQLDCIVFATGFDVSKSGTPFPVKGLDGRRLDEEWQGGAQAYKSINVAGYPNLFLTFGPNSGPGHNSALVYMESQLDYAVKGILRILDGNLKMLDVKEDVQQRHNQRLQKRLAKTNWNSGCKSWYLTEDGFNATMFPGFATQYQRQMAQFEEQDYQLVPA</sequence>
<evidence type="ECO:0000313" key="6">
    <source>
        <dbReference type="Proteomes" id="UP000644441"/>
    </source>
</evidence>
<keyword evidence="1" id="KW-0285">Flavoprotein</keyword>
<dbReference type="PRINTS" id="PR00368">
    <property type="entry name" value="FADPNR"/>
</dbReference>
<dbReference type="Gene3D" id="3.50.50.60">
    <property type="entry name" value="FAD/NAD(P)-binding domain"/>
    <property type="match status" value="2"/>
</dbReference>
<name>A0ABS0AD36_9GAMM</name>
<dbReference type="PANTHER" id="PTHR42877:SF4">
    <property type="entry name" value="FAD_NAD(P)-BINDING DOMAIN-CONTAINING PROTEIN-RELATED"/>
    <property type="match status" value="1"/>
</dbReference>
<protein>
    <submittedName>
        <fullName evidence="5">Monooxygenase</fullName>
    </submittedName>
</protein>
<dbReference type="PANTHER" id="PTHR42877">
    <property type="entry name" value="L-ORNITHINE N(5)-MONOOXYGENASE-RELATED"/>
    <property type="match status" value="1"/>
</dbReference>
<dbReference type="GO" id="GO:0004497">
    <property type="term" value="F:monooxygenase activity"/>
    <property type="evidence" value="ECO:0007669"/>
    <property type="project" value="UniProtKB-KW"/>
</dbReference>
<accession>A0ABS0AD36</accession>
<feature type="compositionally biased region" description="Low complexity" evidence="4">
    <location>
        <begin position="24"/>
        <end position="37"/>
    </location>
</feature>
<evidence type="ECO:0000256" key="3">
    <source>
        <dbReference type="ARBA" id="ARBA00023002"/>
    </source>
</evidence>
<gene>
    <name evidence="5" type="ORF">ISO4_00653</name>
</gene>
<feature type="compositionally biased region" description="Basic residues" evidence="4">
    <location>
        <begin position="38"/>
        <end position="84"/>
    </location>
</feature>
<keyword evidence="3" id="KW-0560">Oxidoreductase</keyword>
<evidence type="ECO:0000256" key="2">
    <source>
        <dbReference type="ARBA" id="ARBA00022827"/>
    </source>
</evidence>
<proteinExistence type="predicted"/>
<dbReference type="EMBL" id="ARXR01000004">
    <property type="protein sequence ID" value="MBF5052051.1"/>
    <property type="molecule type" value="Genomic_DNA"/>
</dbReference>
<organism evidence="5 6">
    <name type="scientific">Alloalcanivorax venustensis ISO4</name>
    <dbReference type="NCBI Taxonomy" id="1177184"/>
    <lineage>
        <taxon>Bacteria</taxon>
        <taxon>Pseudomonadati</taxon>
        <taxon>Pseudomonadota</taxon>
        <taxon>Gammaproteobacteria</taxon>
        <taxon>Oceanospirillales</taxon>
        <taxon>Alcanivoracaceae</taxon>
        <taxon>Alloalcanivorax</taxon>
    </lineage>
</organism>
<keyword evidence="6" id="KW-1185">Reference proteome</keyword>
<comment type="caution">
    <text evidence="5">The sequence shown here is derived from an EMBL/GenBank/DDBJ whole genome shotgun (WGS) entry which is preliminary data.</text>
</comment>
<dbReference type="PRINTS" id="PR00469">
    <property type="entry name" value="PNDRDTASEII"/>
</dbReference>
<feature type="compositionally biased region" description="Polar residues" evidence="4">
    <location>
        <begin position="1"/>
        <end position="11"/>
    </location>
</feature>
<dbReference type="InterPro" id="IPR036188">
    <property type="entry name" value="FAD/NAD-bd_sf"/>
</dbReference>
<keyword evidence="2" id="KW-0274">FAD</keyword>
<keyword evidence="5" id="KW-0503">Monooxygenase</keyword>
<dbReference type="Proteomes" id="UP000644441">
    <property type="component" value="Unassembled WGS sequence"/>
</dbReference>
<evidence type="ECO:0000313" key="5">
    <source>
        <dbReference type="EMBL" id="MBF5052051.1"/>
    </source>
</evidence>
<feature type="region of interest" description="Disordered" evidence="4">
    <location>
        <begin position="1"/>
        <end position="84"/>
    </location>
</feature>
<evidence type="ECO:0000256" key="4">
    <source>
        <dbReference type="SAM" id="MobiDB-lite"/>
    </source>
</evidence>
<dbReference type="Pfam" id="PF00743">
    <property type="entry name" value="FMO-like"/>
    <property type="match status" value="1"/>
</dbReference>
<reference evidence="5 6" key="1">
    <citation type="submission" date="2012-09" db="EMBL/GenBank/DDBJ databases">
        <title>Genome Sequence of alkane-degrading Bacterium Alcanivorax venustensis ISO4.</title>
        <authorList>
            <person name="Lai Q."/>
            <person name="Shao Z."/>
        </authorList>
    </citation>
    <scope>NUCLEOTIDE SEQUENCE [LARGE SCALE GENOMIC DNA]</scope>
    <source>
        <strain evidence="5 6">ISO4</strain>
    </source>
</reference>
<dbReference type="SUPFAM" id="SSF51905">
    <property type="entry name" value="FAD/NAD(P)-binding domain"/>
    <property type="match status" value="1"/>
</dbReference>
<dbReference type="InterPro" id="IPR051209">
    <property type="entry name" value="FAD-bind_Monooxygenase_sf"/>
</dbReference>
<dbReference type="RefSeq" id="WP_194855146.1">
    <property type="nucleotide sequence ID" value="NZ_ARXR01000004.1"/>
</dbReference>
<feature type="compositionally biased region" description="Basic and acidic residues" evidence="4">
    <location>
        <begin position="12"/>
        <end position="21"/>
    </location>
</feature>